<dbReference type="Pfam" id="PF07690">
    <property type="entry name" value="MFS_1"/>
    <property type="match status" value="1"/>
</dbReference>
<dbReference type="Gene3D" id="1.20.1250.20">
    <property type="entry name" value="MFS general substrate transporter like domains"/>
    <property type="match status" value="1"/>
</dbReference>
<evidence type="ECO:0000256" key="1">
    <source>
        <dbReference type="ARBA" id="ARBA00004141"/>
    </source>
</evidence>
<evidence type="ECO:0000259" key="6">
    <source>
        <dbReference type="PROSITE" id="PS50850"/>
    </source>
</evidence>
<dbReference type="InterPro" id="IPR020846">
    <property type="entry name" value="MFS_dom"/>
</dbReference>
<reference evidence="7" key="2">
    <citation type="submission" date="2023-01" db="EMBL/GenBank/DDBJ databases">
        <authorList>
            <person name="Sun Q."/>
            <person name="Evtushenko L."/>
        </authorList>
    </citation>
    <scope>NUCLEOTIDE SEQUENCE</scope>
    <source>
        <strain evidence="7">VKM B-1499</strain>
    </source>
</reference>
<reference evidence="7" key="1">
    <citation type="journal article" date="2014" name="Int. J. Syst. Evol. Microbiol.">
        <title>Complete genome of a new Firmicutes species belonging to the dominant human colonic microbiota ('Ruminococcus bicirculans') reveals two chromosomes and a selective capacity to utilize plant glucans.</title>
        <authorList>
            <consortium name="NISC Comparative Sequencing Program"/>
            <person name="Wegmann U."/>
            <person name="Louis P."/>
            <person name="Goesmann A."/>
            <person name="Henrissat B."/>
            <person name="Duncan S.H."/>
            <person name="Flint H.J."/>
        </authorList>
    </citation>
    <scope>NUCLEOTIDE SEQUENCE</scope>
    <source>
        <strain evidence="7">VKM B-1499</strain>
    </source>
</reference>
<evidence type="ECO:0000256" key="3">
    <source>
        <dbReference type="ARBA" id="ARBA00022989"/>
    </source>
</evidence>
<comment type="caution">
    <text evidence="7">The sequence shown here is derived from an EMBL/GenBank/DDBJ whole genome shotgun (WGS) entry which is preliminary data.</text>
</comment>
<feature type="transmembrane region" description="Helical" evidence="5">
    <location>
        <begin position="324"/>
        <end position="350"/>
    </location>
</feature>
<dbReference type="InterPro" id="IPR051788">
    <property type="entry name" value="MFS_Transporter"/>
</dbReference>
<dbReference type="PANTHER" id="PTHR23514:SF13">
    <property type="entry name" value="INNER MEMBRANE PROTEIN YBJJ"/>
    <property type="match status" value="1"/>
</dbReference>
<dbReference type="EMBL" id="BSFD01000011">
    <property type="protein sequence ID" value="GLK50446.1"/>
    <property type="molecule type" value="Genomic_DNA"/>
</dbReference>
<keyword evidence="2 5" id="KW-0812">Transmembrane</keyword>
<evidence type="ECO:0000256" key="2">
    <source>
        <dbReference type="ARBA" id="ARBA00022692"/>
    </source>
</evidence>
<comment type="subcellular location">
    <subcellularLocation>
        <location evidence="1">Membrane</location>
        <topology evidence="1">Multi-pass membrane protein</topology>
    </subcellularLocation>
</comment>
<name>A0ABQ5TDZ8_9CAUL</name>
<feature type="transmembrane region" description="Helical" evidence="5">
    <location>
        <begin position="160"/>
        <end position="181"/>
    </location>
</feature>
<protein>
    <submittedName>
        <fullName evidence="7">MFS transporter</fullName>
    </submittedName>
</protein>
<proteinExistence type="predicted"/>
<dbReference type="SUPFAM" id="SSF103473">
    <property type="entry name" value="MFS general substrate transporter"/>
    <property type="match status" value="1"/>
</dbReference>
<gene>
    <name evidence="7" type="ORF">GCM10017620_34200</name>
</gene>
<evidence type="ECO:0000313" key="7">
    <source>
        <dbReference type="EMBL" id="GLK50446.1"/>
    </source>
</evidence>
<dbReference type="RefSeq" id="WP_271166576.1">
    <property type="nucleotide sequence ID" value="NZ_BSFD01000011.1"/>
</dbReference>
<keyword evidence="3 5" id="KW-1133">Transmembrane helix</keyword>
<evidence type="ECO:0000313" key="8">
    <source>
        <dbReference type="Proteomes" id="UP001143509"/>
    </source>
</evidence>
<feature type="transmembrane region" description="Helical" evidence="5">
    <location>
        <begin position="233"/>
        <end position="257"/>
    </location>
</feature>
<feature type="transmembrane region" description="Helical" evidence="5">
    <location>
        <begin position="202"/>
        <end position="221"/>
    </location>
</feature>
<feature type="transmembrane region" description="Helical" evidence="5">
    <location>
        <begin position="44"/>
        <end position="64"/>
    </location>
</feature>
<feature type="transmembrane region" description="Helical" evidence="5">
    <location>
        <begin position="293"/>
        <end position="312"/>
    </location>
</feature>
<keyword evidence="4 5" id="KW-0472">Membrane</keyword>
<dbReference type="Proteomes" id="UP001143509">
    <property type="component" value="Unassembled WGS sequence"/>
</dbReference>
<feature type="domain" description="Major facilitator superfamily (MFS) profile" evidence="6">
    <location>
        <begin position="202"/>
        <end position="382"/>
    </location>
</feature>
<feature type="transmembrane region" description="Helical" evidence="5">
    <location>
        <begin position="100"/>
        <end position="121"/>
    </location>
</feature>
<feature type="transmembrane region" description="Helical" evidence="5">
    <location>
        <begin position="356"/>
        <end position="376"/>
    </location>
</feature>
<keyword evidence="8" id="KW-1185">Reference proteome</keyword>
<dbReference type="PROSITE" id="PS50850">
    <property type="entry name" value="MFS"/>
    <property type="match status" value="1"/>
</dbReference>
<dbReference type="InterPro" id="IPR036259">
    <property type="entry name" value="MFS_trans_sf"/>
</dbReference>
<feature type="transmembrane region" description="Helical" evidence="5">
    <location>
        <begin position="12"/>
        <end position="32"/>
    </location>
</feature>
<dbReference type="CDD" id="cd17393">
    <property type="entry name" value="MFS_MosC_like"/>
    <property type="match status" value="1"/>
</dbReference>
<dbReference type="PANTHER" id="PTHR23514">
    <property type="entry name" value="BYPASS OF STOP CODON PROTEIN 6"/>
    <property type="match status" value="1"/>
</dbReference>
<evidence type="ECO:0000256" key="5">
    <source>
        <dbReference type="SAM" id="Phobius"/>
    </source>
</evidence>
<dbReference type="InterPro" id="IPR011701">
    <property type="entry name" value="MFS"/>
</dbReference>
<feature type="transmembrane region" description="Helical" evidence="5">
    <location>
        <begin position="269"/>
        <end position="287"/>
    </location>
</feature>
<sequence length="382" mass="38459">MITSNDRPQTRLATRLAFLAAGFGLASWAPLVPFAKARLGVDDGALGLLLLCLGLGSVLAMALTGVASARYGARPVIVLGGLLMAAALPFLALASTPLTLGLVLFVFGAGLGSLDVAMNIHAVDVEKDAPSPLMSGFHALFSIGGFAGAAFVTALLSMGVAPVACAFAGAVGVGATILFAWPRLLKAKVALDTPLFAAPRGVVLVLAALAAATFLAEGAILDWSALLITDAGLVALSQGGIGYIVFSIAMTTGRFVGDGVTARLGDFRTLFWGGLIALSGFALLLLAPAAPVAIGGFVLIGLGASNIVPVLFRLAGRQTVMPSGLAVAAITTTGYAGILIGPAGLGFVAHLTGLKAAFWILAALMALVPLFARTVTRTVAQQ</sequence>
<feature type="transmembrane region" description="Helical" evidence="5">
    <location>
        <begin position="76"/>
        <end position="94"/>
    </location>
</feature>
<organism evidence="7 8">
    <name type="scientific">Brevundimonas intermedia</name>
    <dbReference type="NCBI Taxonomy" id="74315"/>
    <lineage>
        <taxon>Bacteria</taxon>
        <taxon>Pseudomonadati</taxon>
        <taxon>Pseudomonadota</taxon>
        <taxon>Alphaproteobacteria</taxon>
        <taxon>Caulobacterales</taxon>
        <taxon>Caulobacteraceae</taxon>
        <taxon>Brevundimonas</taxon>
    </lineage>
</organism>
<evidence type="ECO:0000256" key="4">
    <source>
        <dbReference type="ARBA" id="ARBA00023136"/>
    </source>
</evidence>
<feature type="transmembrane region" description="Helical" evidence="5">
    <location>
        <begin position="133"/>
        <end position="154"/>
    </location>
</feature>
<accession>A0ABQ5TDZ8</accession>